<feature type="domain" description="Phospholipid/glycerol acyltransferase" evidence="3">
    <location>
        <begin position="101"/>
        <end position="311"/>
    </location>
</feature>
<dbReference type="SUPFAM" id="SSF69593">
    <property type="entry name" value="Glycerol-3-phosphate (1)-acyltransferase"/>
    <property type="match status" value="1"/>
</dbReference>
<feature type="compositionally biased region" description="Low complexity" evidence="1">
    <location>
        <begin position="9"/>
        <end position="24"/>
    </location>
</feature>
<dbReference type="Proteomes" id="UP000187013">
    <property type="component" value="Unassembled WGS sequence"/>
</dbReference>
<dbReference type="EMBL" id="BDGX01000051">
    <property type="protein sequence ID" value="GAV55779.1"/>
    <property type="molecule type" value="Genomic_DNA"/>
</dbReference>
<feature type="compositionally biased region" description="Basic and acidic residues" evidence="1">
    <location>
        <begin position="654"/>
        <end position="664"/>
    </location>
</feature>
<keyword evidence="2" id="KW-1133">Transmembrane helix</keyword>
<organism evidence="4 5">
    <name type="scientific">Zygosaccharomyces rouxii</name>
    <dbReference type="NCBI Taxonomy" id="4956"/>
    <lineage>
        <taxon>Eukaryota</taxon>
        <taxon>Fungi</taxon>
        <taxon>Dikarya</taxon>
        <taxon>Ascomycota</taxon>
        <taxon>Saccharomycotina</taxon>
        <taxon>Saccharomycetes</taxon>
        <taxon>Saccharomycetales</taxon>
        <taxon>Saccharomycetaceae</taxon>
        <taxon>Zygosaccharomyces</taxon>
    </lineage>
</organism>
<dbReference type="InterPro" id="IPR002123">
    <property type="entry name" value="Plipid/glycerol_acylTrfase"/>
</dbReference>
<accession>A0A1Q3AJ77</accession>
<dbReference type="CDD" id="cd07992">
    <property type="entry name" value="LPLAT_AAK14816-like"/>
    <property type="match status" value="1"/>
</dbReference>
<evidence type="ECO:0000313" key="5">
    <source>
        <dbReference type="Proteomes" id="UP000187013"/>
    </source>
</evidence>
<name>A0A1Q3AJ77_ZYGRO</name>
<dbReference type="AlphaFoldDB" id="A0A1Q3AJ77"/>
<feature type="region of interest" description="Disordered" evidence="1">
    <location>
        <begin position="654"/>
        <end position="680"/>
    </location>
</feature>
<evidence type="ECO:0000313" key="4">
    <source>
        <dbReference type="EMBL" id="GAV55779.1"/>
    </source>
</evidence>
<feature type="transmembrane region" description="Helical" evidence="2">
    <location>
        <begin position="62"/>
        <end position="83"/>
    </location>
</feature>
<keyword evidence="2" id="KW-0472">Membrane</keyword>
<dbReference type="GO" id="GO:0004366">
    <property type="term" value="F:glycerol-3-phosphate O-acyltransferase activity"/>
    <property type="evidence" value="ECO:0007669"/>
    <property type="project" value="TreeGrafter"/>
</dbReference>
<feature type="region of interest" description="Disordered" evidence="1">
    <location>
        <begin position="1"/>
        <end position="44"/>
    </location>
</feature>
<proteinExistence type="predicted"/>
<reference evidence="4 5" key="1">
    <citation type="submission" date="2016-08" db="EMBL/GenBank/DDBJ databases">
        <title>Draft genome sequence of allopolyploid Zygosaccharomyces rouxii.</title>
        <authorList>
            <person name="Watanabe J."/>
            <person name="Uehara K."/>
            <person name="Mogi Y."/>
            <person name="Tsukioka Y."/>
        </authorList>
    </citation>
    <scope>NUCLEOTIDE SEQUENCE [LARGE SCALE GENOMIC DNA]</scope>
    <source>
        <strain evidence="4 5">NBRC 110957</strain>
    </source>
</reference>
<comment type="caution">
    <text evidence="4">The sequence shown here is derived from an EMBL/GenBank/DDBJ whole genome shotgun (WGS) entry which is preliminary data.</text>
</comment>
<dbReference type="InterPro" id="IPR052744">
    <property type="entry name" value="GPAT/DAPAT"/>
</dbReference>
<dbReference type="OrthoDB" id="2427554at2759"/>
<dbReference type="PANTHER" id="PTHR31605">
    <property type="entry name" value="GLYCEROL-3-PHOSPHATE O-ACYLTRANSFERASE 1"/>
    <property type="match status" value="1"/>
</dbReference>
<dbReference type="PANTHER" id="PTHR31605:SF0">
    <property type="entry name" value="GLYCEROL-3-PHOSPHATE O-ACYLTRANSFERASE 1"/>
    <property type="match status" value="1"/>
</dbReference>
<dbReference type="GO" id="GO:0008654">
    <property type="term" value="P:phospholipid biosynthetic process"/>
    <property type="evidence" value="ECO:0007669"/>
    <property type="project" value="TreeGrafter"/>
</dbReference>
<feature type="transmembrane region" description="Helical" evidence="2">
    <location>
        <begin position="450"/>
        <end position="479"/>
    </location>
</feature>
<gene>
    <name evidence="4" type="ORF">ZYGR_0AY01720</name>
</gene>
<sequence>MMPVDEKTVAGSSTTGFTATSGDTEINARTSKTTTSLNGNGVSEKHEEIEKESEVHYHRQPFYRVLIYNIILGMLLTIFDCFFREIRTRGGYKVPRQGPVIFVAAPHANQFVDPVILMGQVKKVVNRRISFLVAEKSLKRKAIGFFSRCVMSIGVVRAQDNLKPAKGKIVVDLENPRKLIGHGTSFLTDFKEKGLIGLPKSLGNVEIDSIESETELTLRKEFKMNKPEVKSILTKGTSFKYADKVNQSLVYHKVFEHLANNQCIGIFPEGGSHDRTDLLPLKAGVAIMALGCMDKHPDSNVKIVPCGMNYFHPHKFRSRAVVEFGDPLSIPQELVEKYRSPETNREAVKEMLETISEGLKAVTVTCSDYETLIVVQAMRRLYAGHLSSRLPLPMVVEMNRRLVKGYQTYREDPRIIGLKKEIMTYNAHLRHYNIPDHLVMRDRMSFSKNLWLLCFRSLRLLIMLAFALPGIIMFLPVFIVAKRISKQKAKEALAASTVKIKANDVIATWKILIGMGLAPLLYTLWSTIITYLLRFRFPNNKLLTFGCSYFASSAVTYSALLVGDIGMDIFKSLRPLYLSITTPQGLRDLQKERRALAEKITDLINTIGPELFPDFDADSLRHEYELDEEEEDRRTAELKRRRLLRKQKIKHEVKKAEKAKKAEREENEQENDAHSTDSDAVSLVNSENSLSNIPIFSNPVNLASEGSMSSADASSGSEFLVDEKIGAKDGVSSKIAQAVWEKRNVEDQEVSNRDDGDDMA</sequence>
<evidence type="ECO:0000259" key="3">
    <source>
        <dbReference type="SMART" id="SM00563"/>
    </source>
</evidence>
<dbReference type="SMART" id="SM00563">
    <property type="entry name" value="PlsC"/>
    <property type="match status" value="1"/>
</dbReference>
<feature type="transmembrane region" description="Helical" evidence="2">
    <location>
        <begin position="511"/>
        <end position="533"/>
    </location>
</feature>
<dbReference type="Pfam" id="PF01553">
    <property type="entry name" value="Acyltransferase"/>
    <property type="match status" value="1"/>
</dbReference>
<dbReference type="GO" id="GO:0016287">
    <property type="term" value="F:glycerone-phosphate O-acyltransferase activity"/>
    <property type="evidence" value="ECO:0007669"/>
    <property type="project" value="TreeGrafter"/>
</dbReference>
<feature type="compositionally biased region" description="Polar residues" evidence="1">
    <location>
        <begin position="27"/>
        <end position="41"/>
    </location>
</feature>
<protein>
    <recommendedName>
        <fullName evidence="3">Phospholipid/glycerol acyltransferase domain-containing protein</fullName>
    </recommendedName>
</protein>
<evidence type="ECO:0000256" key="2">
    <source>
        <dbReference type="SAM" id="Phobius"/>
    </source>
</evidence>
<evidence type="ECO:0000256" key="1">
    <source>
        <dbReference type="SAM" id="MobiDB-lite"/>
    </source>
</evidence>
<keyword evidence="2" id="KW-0812">Transmembrane</keyword>